<comment type="caution">
    <text evidence="4">The sequence shown here is derived from an EMBL/GenBank/DDBJ whole genome shotgun (WGS) entry which is preliminary data.</text>
</comment>
<dbReference type="InterPro" id="IPR014862">
    <property type="entry name" value="TrwC"/>
</dbReference>
<feature type="coiled-coil region" evidence="1">
    <location>
        <begin position="1092"/>
        <end position="1119"/>
    </location>
</feature>
<dbReference type="InterPro" id="IPR027417">
    <property type="entry name" value="P-loop_NTPase"/>
</dbReference>
<dbReference type="CDD" id="cd17933">
    <property type="entry name" value="DEXSc_RecD-like"/>
    <property type="match status" value="1"/>
</dbReference>
<dbReference type="RefSeq" id="WP_380558287.1">
    <property type="nucleotide sequence ID" value="NZ_JBHEZY010000018.1"/>
</dbReference>
<dbReference type="Gene3D" id="3.40.50.300">
    <property type="entry name" value="P-loop containing nucleotide triphosphate hydrolases"/>
    <property type="match status" value="2"/>
</dbReference>
<evidence type="ECO:0000256" key="2">
    <source>
        <dbReference type="SAM" id="MobiDB-lite"/>
    </source>
</evidence>
<dbReference type="CDD" id="cd18809">
    <property type="entry name" value="SF1_C_RecD"/>
    <property type="match status" value="1"/>
</dbReference>
<feature type="compositionally biased region" description="Basic and acidic residues" evidence="2">
    <location>
        <begin position="1562"/>
        <end position="1575"/>
    </location>
</feature>
<gene>
    <name evidence="4" type="primary">mobF</name>
    <name evidence="4" type="ORF">ACEZDB_32285</name>
</gene>
<feature type="domain" description="TrwC relaxase" evidence="3">
    <location>
        <begin position="9"/>
        <end position="405"/>
    </location>
</feature>
<dbReference type="Gene3D" id="2.30.30.940">
    <property type="match status" value="1"/>
</dbReference>
<keyword evidence="1" id="KW-0175">Coiled coil</keyword>
<dbReference type="PANTHER" id="PTHR43788">
    <property type="entry name" value="DNA2/NAM7 HELICASE FAMILY MEMBER"/>
    <property type="match status" value="1"/>
</dbReference>
<sequence>MMTIHKLSAGDGYLYYSREIATGDERRTGEKKISDYYHADGNPPGVWVGSGIGELGVSGTVSESQMAALYGEGLHPDADRIIEQALAEGQTSTQATRLARLGRRYYRYDQTEGQLAAQIQDTIEAFEARKGEPATEAERKQQRGKVGAIAFRADFGRSPKDAEELSRYISANTACNRQAVAGFDLVFRNKYASVLWALCDEATRLEVQEAHEQAIEETLAWIEEHALATRTGINGIAQEDVRGGIIAARYRHYDSRRGDPLLHDHVVVANKVLGTDGKWRTIDGKLLYAMEVAASEHYNQRVVEEMCRRLGVQAEEREVTPGKRPVVAISGLDDDLIEAFSKRAQDIRKVLTVLLTDYRQRYGKEPNTAARMALIQQAAQQTRPKKKAARSLFDLRAAWRAEAVALFGETRIDTLLQHCRRALSAADRDRDPMSALDLGQLANEVLEVVSDDRAVWAERHVLAEARRQIVRATRGRGDTRGLAERITQTVLNDGSLDITPPDINPAFTPLQRADGTSIYRRRESRLFTSTAILAAEARILDAALSSAIPAVSAEVFTHAASAFAGPQLDHGQRRLAESFACSERLVQVGIGPAGSGKTTALQLVRDAVQASGGRVIPLAPSSRAAAVLKADLGLDAHTLHSWIVQRKRLADGLRVRYDCQLRPGDVLVVDEAGMAGTRRLAGIVDDAIAAGAMVRLIGDPAQLGAVESGGVLRLLAREVGAVELEQLHRFRTEGEGAATLALRDGDPADAWTWHLGNNRVVGGSSEDMLDSLFAAWQADTEQGRLSLMMADDDDSVLALNLRAQAFQVASGLLDLSHSIPLRDEAQAAVGDLIVTRRNQRRLLTLCGKDWVKNGDQWQIEALDDKGNATVRHTGHHGRAVLPARYLRRYGQLGYACTVHRAQGLTVDTAHGLVTSRTSRESAYVMATRGRLSNRLAVVAEDGQSMRDVLDSVARSNSASVSAHETLRAVQEEAYSIGQLAAEYTDVYARAQSHRLRALARRVLGAAAEDFIALDAWSAVERALIRGEAAGWHAGRLLESAYLQRNFAGAEDLSAVLSWRIEGVVEEGQRAAERAVEREAEPGGSRPLRDLSGEQLQRLVERSQQRRAEALEELRRAEAAVAGQPRPVVVDGLPHPAWPRRACGHLTRSQLADAVADARQRMRRAEREGDHQGERTAAAEHSLLRREQRLRRSMRPLDRMREDWQREPRPGASRTARQPLEATVAELTGNLYRRESTADRLRLAQVIADRVAAERRLRRQLPDGPAPTPDHSGSLPDWLAQSAALRDQDTPAGWRQHLVERRIVLTERLQHQGVLLAAEPPAWSRPLGPVPGVDGELRALWERTAALVEVWRQRHGLDEGTMGLGPQPEEPRDAHAWAVFQERVELVGRRTRAWAAAVARPDDPSQGMRIATRTAENLLMRLLESQVTDEQDRGAVSAAAAAFADVALFRAMGAEDPAEEWVQQIPAPDAEDLDQQQQWRELVTALATYRMVRQAETADPLGECPDEEEQRLVWSELRAALTLFQRSRIQQRLAEISALRDAERAHHGLAVHSAARQSPESAPGRRDRQRAEDEQQRQQSGPTSGPRRGPGT</sequence>
<evidence type="ECO:0000256" key="1">
    <source>
        <dbReference type="SAM" id="Coils"/>
    </source>
</evidence>
<dbReference type="EMBL" id="JBHEZY010000018">
    <property type="protein sequence ID" value="MFC1435329.1"/>
    <property type="molecule type" value="Genomic_DNA"/>
</dbReference>
<dbReference type="SUPFAM" id="SSF52540">
    <property type="entry name" value="P-loop containing nucleoside triphosphate hydrolases"/>
    <property type="match status" value="2"/>
</dbReference>
<evidence type="ECO:0000259" key="3">
    <source>
        <dbReference type="Pfam" id="PF08751"/>
    </source>
</evidence>
<dbReference type="SUPFAM" id="SSF55464">
    <property type="entry name" value="Origin of replication-binding domain, RBD-like"/>
    <property type="match status" value="1"/>
</dbReference>
<feature type="region of interest" description="Disordered" evidence="2">
    <location>
        <begin position="1546"/>
        <end position="1591"/>
    </location>
</feature>
<reference evidence="4 5" key="1">
    <citation type="submission" date="2024-09" db="EMBL/GenBank/DDBJ databases">
        <authorList>
            <person name="Lee S.D."/>
        </authorList>
    </citation>
    <scope>NUCLEOTIDE SEQUENCE [LARGE SCALE GENOMIC DNA]</scope>
    <source>
        <strain evidence="4 5">N1-3</strain>
    </source>
</reference>
<dbReference type="NCBIfam" id="NF041492">
    <property type="entry name" value="MobF"/>
    <property type="match status" value="1"/>
</dbReference>
<dbReference type="Pfam" id="PF13604">
    <property type="entry name" value="AAA_30"/>
    <property type="match status" value="1"/>
</dbReference>
<protein>
    <submittedName>
        <fullName evidence="4">MobF family relaxase</fullName>
    </submittedName>
</protein>
<dbReference type="InterPro" id="IPR050534">
    <property type="entry name" value="Coronavir_polyprotein_1ab"/>
</dbReference>
<evidence type="ECO:0000313" key="4">
    <source>
        <dbReference type="EMBL" id="MFC1435329.1"/>
    </source>
</evidence>
<evidence type="ECO:0000313" key="5">
    <source>
        <dbReference type="Proteomes" id="UP001592530"/>
    </source>
</evidence>
<feature type="region of interest" description="Disordered" evidence="2">
    <location>
        <begin position="1162"/>
        <end position="1181"/>
    </location>
</feature>
<organism evidence="4 5">
    <name type="scientific">Streptacidiphilus alkalitolerans</name>
    <dbReference type="NCBI Taxonomy" id="3342712"/>
    <lineage>
        <taxon>Bacteria</taxon>
        <taxon>Bacillati</taxon>
        <taxon>Actinomycetota</taxon>
        <taxon>Actinomycetes</taxon>
        <taxon>Kitasatosporales</taxon>
        <taxon>Streptomycetaceae</taxon>
        <taxon>Streptacidiphilus</taxon>
    </lineage>
</organism>
<feature type="compositionally biased region" description="Low complexity" evidence="2">
    <location>
        <begin position="1576"/>
        <end position="1591"/>
    </location>
</feature>
<dbReference type="Pfam" id="PF08751">
    <property type="entry name" value="TrwC"/>
    <property type="match status" value="1"/>
</dbReference>
<name>A0ABV6XBK8_9ACTN</name>
<dbReference type="Proteomes" id="UP001592530">
    <property type="component" value="Unassembled WGS sequence"/>
</dbReference>
<proteinExistence type="predicted"/>
<accession>A0ABV6XBK8</accession>